<dbReference type="PANTHER" id="PTHR43182:SF1">
    <property type="entry name" value="COBALT-PRECORRIN-7 C(5)-METHYLTRANSFERASE"/>
    <property type="match status" value="1"/>
</dbReference>
<dbReference type="InterPro" id="IPR006365">
    <property type="entry name" value="Cbl_synth_CobL"/>
</dbReference>
<dbReference type="NCBIfam" id="TIGR02469">
    <property type="entry name" value="CbiT"/>
    <property type="match status" value="1"/>
</dbReference>
<sequence>MTDRHRRPFRHRITVLGAGQAAAHAALVAGAGLVLGARRHLDAAGVPPERAVALGPLAPALDAVADALDDGAGPVVVLASGDPGFFGIVRALAERFGPEALDVRPGVSSVAEAFARVGLPWDDAVVVSAHGRDPRTALNVCRAHRKVAVLTAPGAGPAEIGAALAAVPGLRRRLLVAADLGADSERIEEVTPEQAAARDWPGVHVVLSLGPGAERPGAMRAVAGGADAAEGGWGLPEDAFEHRDSMVTKAEVRALALARLGPRLGELVWDVGAGSGSVAVECARLGAAVVAVEKAADGVQRVTANAAAHGLDVLVVHGAAPDALAELPEPDAVFVGGGGTDLPEIVAACAERARRTVVVTLAALDRIPAVRAALLAAGFTAEGVQLQSSRLAPLPGGVVRLAATNPVFVLWGNRLDPSSGDEQ</sequence>
<comment type="caution">
    <text evidence="7">The sequence shown here is derived from an EMBL/GenBank/DDBJ whole genome shotgun (WGS) entry which is preliminary data.</text>
</comment>
<dbReference type="PANTHER" id="PTHR43182">
    <property type="entry name" value="COBALT-PRECORRIN-6B C(15)-METHYLTRANSFERASE (DECARBOXYLATING)"/>
    <property type="match status" value="1"/>
</dbReference>
<evidence type="ECO:0000259" key="6">
    <source>
        <dbReference type="Pfam" id="PF00590"/>
    </source>
</evidence>
<gene>
    <name evidence="7" type="primary">cbiE</name>
    <name evidence="7" type="ORF">ACEZDJ_13405</name>
</gene>
<evidence type="ECO:0000313" key="8">
    <source>
        <dbReference type="Proteomes" id="UP001592528"/>
    </source>
</evidence>
<dbReference type="SUPFAM" id="SSF53790">
    <property type="entry name" value="Tetrapyrrole methylase"/>
    <property type="match status" value="1"/>
</dbReference>
<dbReference type="Proteomes" id="UP001592528">
    <property type="component" value="Unassembled WGS sequence"/>
</dbReference>
<dbReference type="InterPro" id="IPR014008">
    <property type="entry name" value="Cbl_synth_MTase_CbiT"/>
</dbReference>
<dbReference type="Gene3D" id="3.40.1010.10">
    <property type="entry name" value="Cobalt-precorrin-4 Transmethylase, Domain 1"/>
    <property type="match status" value="1"/>
</dbReference>
<dbReference type="NCBIfam" id="TIGR02467">
    <property type="entry name" value="CbiE"/>
    <property type="match status" value="1"/>
</dbReference>
<dbReference type="RefSeq" id="WP_084715366.1">
    <property type="nucleotide sequence ID" value="NZ_JBHEZZ010000006.1"/>
</dbReference>
<keyword evidence="5" id="KW-0949">S-adenosyl-L-methionine</keyword>
<dbReference type="InterPro" id="IPR014776">
    <property type="entry name" value="4pyrrole_Mease_sub2"/>
</dbReference>
<dbReference type="Gene3D" id="3.40.50.150">
    <property type="entry name" value="Vaccinia Virus protein VP39"/>
    <property type="match status" value="1"/>
</dbReference>
<dbReference type="EMBL" id="JBHEZZ010000006">
    <property type="protein sequence ID" value="MFC1402282.1"/>
    <property type="molecule type" value="Genomic_DNA"/>
</dbReference>
<evidence type="ECO:0000256" key="1">
    <source>
        <dbReference type="ARBA" id="ARBA00004953"/>
    </source>
</evidence>
<dbReference type="InterPro" id="IPR050714">
    <property type="entry name" value="Cobalamin_biosynth_MTase"/>
</dbReference>
<evidence type="ECO:0000313" key="7">
    <source>
        <dbReference type="EMBL" id="MFC1402282.1"/>
    </source>
</evidence>
<evidence type="ECO:0000256" key="2">
    <source>
        <dbReference type="ARBA" id="ARBA00022573"/>
    </source>
</evidence>
<keyword evidence="4" id="KW-0808">Transferase</keyword>
<feature type="domain" description="Tetrapyrrole methylase" evidence="6">
    <location>
        <begin position="30"/>
        <end position="194"/>
    </location>
</feature>
<dbReference type="Gene3D" id="3.30.950.10">
    <property type="entry name" value="Methyltransferase, Cobalt-precorrin-4 Transmethylase, Domain 2"/>
    <property type="match status" value="1"/>
</dbReference>
<keyword evidence="2" id="KW-0169">Cobalamin biosynthesis</keyword>
<evidence type="ECO:0000256" key="3">
    <source>
        <dbReference type="ARBA" id="ARBA00022603"/>
    </source>
</evidence>
<dbReference type="InterPro" id="IPR012818">
    <property type="entry name" value="CbiE"/>
</dbReference>
<dbReference type="CDD" id="cd11644">
    <property type="entry name" value="Precorrin-6Y-MT"/>
    <property type="match status" value="1"/>
</dbReference>
<proteinExistence type="predicted"/>
<dbReference type="InterPro" id="IPR000878">
    <property type="entry name" value="4pyrrol_Mease"/>
</dbReference>
<keyword evidence="3" id="KW-0489">Methyltransferase</keyword>
<evidence type="ECO:0000256" key="4">
    <source>
        <dbReference type="ARBA" id="ARBA00022679"/>
    </source>
</evidence>
<dbReference type="SUPFAM" id="SSF53335">
    <property type="entry name" value="S-adenosyl-L-methionine-dependent methyltransferases"/>
    <property type="match status" value="1"/>
</dbReference>
<name>A0ABV6ULF2_9ACTN</name>
<keyword evidence="8" id="KW-1185">Reference proteome</keyword>
<dbReference type="InterPro" id="IPR029063">
    <property type="entry name" value="SAM-dependent_MTases_sf"/>
</dbReference>
<organism evidence="7 8">
    <name type="scientific">Streptacidiphilus cavernicola</name>
    <dbReference type="NCBI Taxonomy" id="3342716"/>
    <lineage>
        <taxon>Bacteria</taxon>
        <taxon>Bacillati</taxon>
        <taxon>Actinomycetota</taxon>
        <taxon>Actinomycetes</taxon>
        <taxon>Kitasatosporales</taxon>
        <taxon>Streptomycetaceae</taxon>
        <taxon>Streptacidiphilus</taxon>
    </lineage>
</organism>
<dbReference type="InterPro" id="IPR035996">
    <property type="entry name" value="4pyrrol_Methylase_sf"/>
</dbReference>
<comment type="pathway">
    <text evidence="1">Cofactor biosynthesis; adenosylcobalamin biosynthesis.</text>
</comment>
<dbReference type="Pfam" id="PF00590">
    <property type="entry name" value="TP_methylase"/>
    <property type="match status" value="1"/>
</dbReference>
<reference evidence="7 8" key="1">
    <citation type="submission" date="2024-09" db="EMBL/GenBank/DDBJ databases">
        <authorList>
            <person name="Lee S.D."/>
        </authorList>
    </citation>
    <scope>NUCLEOTIDE SEQUENCE [LARGE SCALE GENOMIC DNA]</scope>
    <source>
        <strain evidence="7 8">N1-5</strain>
    </source>
</reference>
<accession>A0ABV6ULF2</accession>
<dbReference type="InterPro" id="IPR014777">
    <property type="entry name" value="4pyrrole_Mease_sub1"/>
</dbReference>
<evidence type="ECO:0000256" key="5">
    <source>
        <dbReference type="ARBA" id="ARBA00022691"/>
    </source>
</evidence>
<dbReference type="PIRSF" id="PIRSF036428">
    <property type="entry name" value="CobL"/>
    <property type="match status" value="1"/>
</dbReference>
<protein>
    <submittedName>
        <fullName evidence="7">Precorrin-6y C5,15-methyltransferase (Decarboxylating) subunit CbiE</fullName>
    </submittedName>
</protein>